<evidence type="ECO:0000313" key="9">
    <source>
        <dbReference type="EMBL" id="RCG15600.1"/>
    </source>
</evidence>
<keyword evidence="10" id="KW-1185">Reference proteome</keyword>
<dbReference type="PANTHER" id="PTHR23511:SF34">
    <property type="entry name" value="SYNAPTIC VESICLE GLYCOPROTEIN 2"/>
    <property type="match status" value="1"/>
</dbReference>
<comment type="caution">
    <text evidence="9">The sequence shown here is derived from an EMBL/GenBank/DDBJ whole genome shotgun (WGS) entry which is preliminary data.</text>
</comment>
<dbReference type="PROSITE" id="PS00217">
    <property type="entry name" value="SUGAR_TRANSPORT_2"/>
    <property type="match status" value="1"/>
</dbReference>
<dbReference type="InterPro" id="IPR005829">
    <property type="entry name" value="Sugar_transporter_CS"/>
</dbReference>
<feature type="transmembrane region" description="Helical" evidence="7">
    <location>
        <begin position="428"/>
        <end position="461"/>
    </location>
</feature>
<feature type="transmembrane region" description="Helical" evidence="7">
    <location>
        <begin position="145"/>
        <end position="167"/>
    </location>
</feature>
<dbReference type="Pfam" id="PF00083">
    <property type="entry name" value="Sugar_tr"/>
    <property type="match status" value="1"/>
</dbReference>
<feature type="domain" description="Major facilitator superfamily (MFS) profile" evidence="8">
    <location>
        <begin position="55"/>
        <end position="465"/>
    </location>
</feature>
<dbReference type="Proteomes" id="UP000252914">
    <property type="component" value="Unassembled WGS sequence"/>
</dbReference>
<dbReference type="InterPro" id="IPR020846">
    <property type="entry name" value="MFS_dom"/>
</dbReference>
<evidence type="ECO:0000256" key="6">
    <source>
        <dbReference type="SAM" id="MobiDB-lite"/>
    </source>
</evidence>
<dbReference type="PRINTS" id="PR00171">
    <property type="entry name" value="SUGRTRNSPORT"/>
</dbReference>
<organism evidence="9 10">
    <name type="scientific">Streptomyces diacarni</name>
    <dbReference type="NCBI Taxonomy" id="2800381"/>
    <lineage>
        <taxon>Bacteria</taxon>
        <taxon>Bacillati</taxon>
        <taxon>Actinomycetota</taxon>
        <taxon>Actinomycetes</taxon>
        <taxon>Kitasatosporales</taxon>
        <taxon>Streptomycetaceae</taxon>
        <taxon>Streptomyces</taxon>
    </lineage>
</organism>
<evidence type="ECO:0000313" key="10">
    <source>
        <dbReference type="Proteomes" id="UP000252914"/>
    </source>
</evidence>
<dbReference type="AlphaFoldDB" id="A0A367EEE9"/>
<dbReference type="InterPro" id="IPR036259">
    <property type="entry name" value="MFS_trans_sf"/>
</dbReference>
<dbReference type="PANTHER" id="PTHR23511">
    <property type="entry name" value="SYNAPTIC VESICLE GLYCOPROTEIN 2"/>
    <property type="match status" value="1"/>
</dbReference>
<feature type="transmembrane region" description="Helical" evidence="7">
    <location>
        <begin position="288"/>
        <end position="307"/>
    </location>
</feature>
<dbReference type="CDD" id="cd17316">
    <property type="entry name" value="MFS_SV2_like"/>
    <property type="match status" value="1"/>
</dbReference>
<keyword evidence="4 7" id="KW-1133">Transmembrane helix</keyword>
<dbReference type="SUPFAM" id="SSF103473">
    <property type="entry name" value="MFS general substrate transporter"/>
    <property type="match status" value="1"/>
</dbReference>
<dbReference type="EMBL" id="QOIN01000066">
    <property type="protein sequence ID" value="RCG15600.1"/>
    <property type="molecule type" value="Genomic_DNA"/>
</dbReference>
<dbReference type="GO" id="GO:0022857">
    <property type="term" value="F:transmembrane transporter activity"/>
    <property type="evidence" value="ECO:0007669"/>
    <property type="project" value="InterPro"/>
</dbReference>
<evidence type="ECO:0000256" key="7">
    <source>
        <dbReference type="SAM" id="Phobius"/>
    </source>
</evidence>
<dbReference type="InterPro" id="IPR005828">
    <property type="entry name" value="MFS_sugar_transport-like"/>
</dbReference>
<name>A0A367EEE9_9ACTN</name>
<dbReference type="PROSITE" id="PS50850">
    <property type="entry name" value="MFS"/>
    <property type="match status" value="1"/>
</dbReference>
<feature type="region of interest" description="Disordered" evidence="6">
    <location>
        <begin position="1"/>
        <end position="39"/>
    </location>
</feature>
<evidence type="ECO:0000256" key="4">
    <source>
        <dbReference type="ARBA" id="ARBA00022989"/>
    </source>
</evidence>
<feature type="transmembrane region" description="Helical" evidence="7">
    <location>
        <begin position="351"/>
        <end position="369"/>
    </location>
</feature>
<evidence type="ECO:0000259" key="8">
    <source>
        <dbReference type="PROSITE" id="PS50850"/>
    </source>
</evidence>
<evidence type="ECO:0000256" key="2">
    <source>
        <dbReference type="ARBA" id="ARBA00022448"/>
    </source>
</evidence>
<sequence length="470" mass="50758">MVLGKSEEKAVEHVPEATRTPKPPNTPSPPDDAAVSSPSLPTLDDAPLNRFHIKITALTFGANFSDGYHLGIIGIALTLITPQMGLGAAWQGLLGASALIGIFAGSIVLGWAADRYGRQRIYLLDFLLITVASVAQFFVTGPTELFVLRLLIGFGIGADYALGPTLVAEFCPRRYRGGLLASLTAMWTVGYIAAYFLGNYLVGFGGDSWRWLLASSALPAVFVLLMRIGTPESPRWLVSRGRVDEAKAVVAKHIGSGIDISPLLTRAQPEETHDYRELFRRRHRKNTLFGVLYYNCQVIPYFAIYTFLPTVMARLGLADEEFLSNGLLNVFLLLGGIGGLWFVARFTRRGFLISSFVVMSLALGVIGVWPSAPTLLLFPLFLVFTFTMSASSNLDQVYPPELFPTGVRSSGVGLLNGLSRIGSAMGTFLLPVSLSTFGFSTSMVALTGFLVLGAVVSVAWAPETSGMELD</sequence>
<feature type="transmembrane region" description="Helical" evidence="7">
    <location>
        <begin position="209"/>
        <end position="230"/>
    </location>
</feature>
<evidence type="ECO:0000256" key="5">
    <source>
        <dbReference type="ARBA" id="ARBA00023136"/>
    </source>
</evidence>
<feature type="transmembrane region" description="Helical" evidence="7">
    <location>
        <begin position="121"/>
        <end position="139"/>
    </location>
</feature>
<comment type="subcellular location">
    <subcellularLocation>
        <location evidence="1">Cell membrane</location>
        <topology evidence="1">Multi-pass membrane protein</topology>
    </subcellularLocation>
</comment>
<feature type="transmembrane region" description="Helical" evidence="7">
    <location>
        <begin position="88"/>
        <end position="109"/>
    </location>
</feature>
<keyword evidence="2" id="KW-0813">Transport</keyword>
<keyword evidence="3 7" id="KW-0812">Transmembrane</keyword>
<evidence type="ECO:0000256" key="3">
    <source>
        <dbReference type="ARBA" id="ARBA00022692"/>
    </source>
</evidence>
<protein>
    <submittedName>
        <fullName evidence="9">MFS transporter</fullName>
    </submittedName>
</protein>
<feature type="transmembrane region" description="Helical" evidence="7">
    <location>
        <begin position="327"/>
        <end position="344"/>
    </location>
</feature>
<feature type="compositionally biased region" description="Pro residues" evidence="6">
    <location>
        <begin position="21"/>
        <end position="30"/>
    </location>
</feature>
<proteinExistence type="predicted"/>
<feature type="transmembrane region" description="Helical" evidence="7">
    <location>
        <begin position="179"/>
        <end position="197"/>
    </location>
</feature>
<gene>
    <name evidence="9" type="ORF">DTL70_30050</name>
</gene>
<dbReference type="Gene3D" id="1.20.1250.20">
    <property type="entry name" value="MFS general substrate transporter like domains"/>
    <property type="match status" value="1"/>
</dbReference>
<dbReference type="InterPro" id="IPR003663">
    <property type="entry name" value="Sugar/inositol_transpt"/>
</dbReference>
<keyword evidence="5 7" id="KW-0472">Membrane</keyword>
<accession>A0A367EEE9</accession>
<dbReference type="GO" id="GO:0005886">
    <property type="term" value="C:plasma membrane"/>
    <property type="evidence" value="ECO:0007669"/>
    <property type="project" value="UniProtKB-SubCell"/>
</dbReference>
<evidence type="ECO:0000256" key="1">
    <source>
        <dbReference type="ARBA" id="ARBA00004651"/>
    </source>
</evidence>
<feature type="compositionally biased region" description="Basic and acidic residues" evidence="6">
    <location>
        <begin position="1"/>
        <end position="16"/>
    </location>
</feature>
<reference evidence="9 10" key="1">
    <citation type="submission" date="2018-06" db="EMBL/GenBank/DDBJ databases">
        <title>Streptomyces reniochalinae sp. nov. and Streptomyces diacarnus sp. nov. from marine sponges.</title>
        <authorList>
            <person name="Li L."/>
        </authorList>
    </citation>
    <scope>NUCLEOTIDE SEQUENCE [LARGE SCALE GENOMIC DNA]</scope>
    <source>
        <strain evidence="9 10">LHW51701</strain>
    </source>
</reference>